<protein>
    <recommendedName>
        <fullName evidence="4">Glyceraldehyde-3-phosphate dehydrogenase</fullName>
        <ecNumber evidence="4">1.2.1.-</ecNumber>
    </recommendedName>
</protein>
<dbReference type="EC" id="1.2.1.-" evidence="4"/>
<dbReference type="InterPro" id="IPR020830">
    <property type="entry name" value="GlycerAld_3-P_DH_AS"/>
</dbReference>
<dbReference type="SUPFAM" id="SSF55347">
    <property type="entry name" value="Glyceraldehyde-3-phosphate dehydrogenase-like, C-terminal domain"/>
    <property type="match status" value="1"/>
</dbReference>
<dbReference type="RefSeq" id="WP_073211773.1">
    <property type="nucleotide sequence ID" value="NZ_FRCL01000023.1"/>
</dbReference>
<dbReference type="CDD" id="cd18126">
    <property type="entry name" value="GAPDH_I_C"/>
    <property type="match status" value="1"/>
</dbReference>
<evidence type="ECO:0000259" key="5">
    <source>
        <dbReference type="SMART" id="SM00846"/>
    </source>
</evidence>
<dbReference type="STRING" id="178356.SAMN05216269_1238"/>
<dbReference type="InterPro" id="IPR006424">
    <property type="entry name" value="Glyceraldehyde-3-P_DH_1"/>
</dbReference>
<dbReference type="InterPro" id="IPR020829">
    <property type="entry name" value="GlycerAld_3-P_DH_cat"/>
</dbReference>
<evidence type="ECO:0000256" key="1">
    <source>
        <dbReference type="ARBA" id="ARBA00007406"/>
    </source>
</evidence>
<dbReference type="CDD" id="cd05214">
    <property type="entry name" value="GAPDH_I_N"/>
    <property type="match status" value="1"/>
</dbReference>
<dbReference type="InterPro" id="IPR020831">
    <property type="entry name" value="GlycerAld/Erythrose_P_DH"/>
</dbReference>
<evidence type="ECO:0000256" key="2">
    <source>
        <dbReference type="ARBA" id="ARBA00023002"/>
    </source>
</evidence>
<evidence type="ECO:0000313" key="7">
    <source>
        <dbReference type="Proteomes" id="UP000184092"/>
    </source>
</evidence>
<dbReference type="AlphaFoldDB" id="A0A1M7PU68"/>
<dbReference type="Gene3D" id="3.30.360.10">
    <property type="entry name" value="Dihydrodipicolinate Reductase, domain 2"/>
    <property type="match status" value="1"/>
</dbReference>
<accession>A0A1M7PU68</accession>
<dbReference type="GO" id="GO:0016620">
    <property type="term" value="F:oxidoreductase activity, acting on the aldehyde or oxo group of donors, NAD or NADP as acceptor"/>
    <property type="evidence" value="ECO:0007669"/>
    <property type="project" value="InterPro"/>
</dbReference>
<keyword evidence="2 4" id="KW-0560">Oxidoreductase</keyword>
<dbReference type="PROSITE" id="PS00071">
    <property type="entry name" value="GAPDH"/>
    <property type="match status" value="1"/>
</dbReference>
<name>A0A1M7PU68_9FLAO</name>
<dbReference type="Proteomes" id="UP000184092">
    <property type="component" value="Unassembled WGS sequence"/>
</dbReference>
<dbReference type="NCBIfam" id="TIGR01534">
    <property type="entry name" value="GAPDH-I"/>
    <property type="match status" value="1"/>
</dbReference>
<dbReference type="NCBIfam" id="NF006139">
    <property type="entry name" value="PRK08289.1"/>
    <property type="match status" value="1"/>
</dbReference>
<organism evidence="6 7">
    <name type="scientific">Flavobacterium xinjiangense</name>
    <dbReference type="NCBI Taxonomy" id="178356"/>
    <lineage>
        <taxon>Bacteria</taxon>
        <taxon>Pseudomonadati</taxon>
        <taxon>Bacteroidota</taxon>
        <taxon>Flavobacteriia</taxon>
        <taxon>Flavobacteriales</taxon>
        <taxon>Flavobacteriaceae</taxon>
        <taxon>Flavobacterium</taxon>
    </lineage>
</organism>
<dbReference type="PANTHER" id="PTHR43454">
    <property type="entry name" value="GLYCERALDEHYDE-3-PHOSPHATE DEHYDROGENASE"/>
    <property type="match status" value="1"/>
</dbReference>
<dbReference type="GO" id="GO:0051287">
    <property type="term" value="F:NAD binding"/>
    <property type="evidence" value="ECO:0007669"/>
    <property type="project" value="InterPro"/>
</dbReference>
<dbReference type="OrthoDB" id="9803304at2"/>
<dbReference type="SMART" id="SM00846">
    <property type="entry name" value="Gp_dh_N"/>
    <property type="match status" value="1"/>
</dbReference>
<evidence type="ECO:0000256" key="3">
    <source>
        <dbReference type="RuleBase" id="RU000397"/>
    </source>
</evidence>
<evidence type="ECO:0000313" key="6">
    <source>
        <dbReference type="EMBL" id="SHN21045.1"/>
    </source>
</evidence>
<gene>
    <name evidence="6" type="ORF">SAMN05216269_1238</name>
</gene>
<dbReference type="PANTHER" id="PTHR43454:SF1">
    <property type="entry name" value="GLYCERALDEHYDE 3-PHOSPHATE DEHYDROGENASE NAD(P) BINDING DOMAIN-CONTAINING PROTEIN"/>
    <property type="match status" value="1"/>
</dbReference>
<comment type="similarity">
    <text evidence="1 3">Belongs to the glyceraldehyde-3-phosphate dehydrogenase family.</text>
</comment>
<dbReference type="Pfam" id="PF02800">
    <property type="entry name" value="Gp_dh_C"/>
    <property type="match status" value="1"/>
</dbReference>
<dbReference type="SUPFAM" id="SSF51735">
    <property type="entry name" value="NAD(P)-binding Rossmann-fold domains"/>
    <property type="match status" value="1"/>
</dbReference>
<feature type="domain" description="Glyceraldehyde 3-phosphate dehydrogenase NAD(P) binding" evidence="5">
    <location>
        <begin position="130"/>
        <end position="292"/>
    </location>
</feature>
<dbReference type="FunFam" id="3.30.360.10:FF:000002">
    <property type="entry name" value="Glyceraldehyde-3-phosphate dehydrogenase"/>
    <property type="match status" value="1"/>
</dbReference>
<dbReference type="Gene3D" id="3.40.50.720">
    <property type="entry name" value="NAD(P)-binding Rossmann-like Domain"/>
    <property type="match status" value="1"/>
</dbReference>
<dbReference type="GO" id="GO:0050661">
    <property type="term" value="F:NADP binding"/>
    <property type="evidence" value="ECO:0007669"/>
    <property type="project" value="InterPro"/>
</dbReference>
<dbReference type="EMBL" id="FRCL01000023">
    <property type="protein sequence ID" value="SHN21045.1"/>
    <property type="molecule type" value="Genomic_DNA"/>
</dbReference>
<dbReference type="PRINTS" id="PR00078">
    <property type="entry name" value="G3PDHDRGNASE"/>
</dbReference>
<sequence length="482" mass="53737">MSNTTLYQKEVSFQVDRRRAGVELIKIISDLWYDKSIEMVLFKNQLLDKNVNEIINLHQYAGEFVGKPITVFDSVEIARVILELDLPPSKLDIGKLTYEYRLEDEKYPDARHFVIDKLKGAKSSEEIQPKDVILYGFGRIGRLLARELMSKTGKGNQLRLRAIVTRDKNDATSLEKRASLLRYDSIHGDFQGSVTADPENNALIINGTTVHVITANSPEEIDYTLYEIDNALVIDNTGAFTTHEALSRHLTSKGVEKVLLTAPGKGVPNIVHGVNQNEYNPDEINIFSAASCTTNAITPILKAVEDTLGVVKGHLETIHAYTNDQNLVDNMHNKYRRGRAAALNMVITETGAGSAVAKALPSLEGKLTSNAIRVPVPNGSLVVLNLEVSRETSVQEINAIMKKYALEGELVEQIKYSLNNELVSSDIVGTSAPSIYDSNATIVSKDGKNIVLYIWYDNEYGYSHQVIRLAKYIAKVRRFTYY</sequence>
<dbReference type="InterPro" id="IPR020828">
    <property type="entry name" value="GlycerAld_3-P_DH_NAD(P)-bd"/>
</dbReference>
<evidence type="ECO:0000256" key="4">
    <source>
        <dbReference type="RuleBase" id="RU361160"/>
    </source>
</evidence>
<dbReference type="Pfam" id="PF00044">
    <property type="entry name" value="Gp_dh_N"/>
    <property type="match status" value="1"/>
</dbReference>
<dbReference type="GO" id="GO:0006006">
    <property type="term" value="P:glucose metabolic process"/>
    <property type="evidence" value="ECO:0007669"/>
    <property type="project" value="InterPro"/>
</dbReference>
<proteinExistence type="inferred from homology"/>
<keyword evidence="7" id="KW-1185">Reference proteome</keyword>
<dbReference type="InterPro" id="IPR036291">
    <property type="entry name" value="NAD(P)-bd_dom_sf"/>
</dbReference>
<reference evidence="7" key="1">
    <citation type="submission" date="2016-11" db="EMBL/GenBank/DDBJ databases">
        <authorList>
            <person name="Varghese N."/>
            <person name="Submissions S."/>
        </authorList>
    </citation>
    <scope>NUCLEOTIDE SEQUENCE [LARGE SCALE GENOMIC DNA]</scope>
    <source>
        <strain evidence="7">CGMCC 1.2749</strain>
    </source>
</reference>